<evidence type="ECO:0000313" key="3">
    <source>
        <dbReference type="Proteomes" id="UP000254777"/>
    </source>
</evidence>
<evidence type="ECO:0000256" key="1">
    <source>
        <dbReference type="ARBA" id="ARBA00009990"/>
    </source>
</evidence>
<dbReference type="Proteomes" id="UP000254777">
    <property type="component" value="Unassembled WGS sequence"/>
</dbReference>
<reference evidence="2 3" key="1">
    <citation type="submission" date="2018-06" db="EMBL/GenBank/DDBJ databases">
        <authorList>
            <consortium name="Pathogen Informatics"/>
            <person name="Doyle S."/>
        </authorList>
    </citation>
    <scope>NUCLEOTIDE SEQUENCE [LARGE SCALE GENOMIC DNA]</scope>
    <source>
        <strain evidence="2 3">NCTC11088</strain>
    </source>
</reference>
<evidence type="ECO:0000313" key="2">
    <source>
        <dbReference type="EMBL" id="SUB74358.1"/>
    </source>
</evidence>
<proteinExistence type="inferred from homology"/>
<dbReference type="GO" id="GO:0015031">
    <property type="term" value="P:protein transport"/>
    <property type="evidence" value="ECO:0007669"/>
    <property type="project" value="InterPro"/>
</dbReference>
<gene>
    <name evidence="2" type="ORF">NCTC11088_00089</name>
</gene>
<dbReference type="Pfam" id="PF02556">
    <property type="entry name" value="SecB"/>
    <property type="match status" value="1"/>
</dbReference>
<dbReference type="GO" id="GO:0051082">
    <property type="term" value="F:unfolded protein binding"/>
    <property type="evidence" value="ECO:0007669"/>
    <property type="project" value="InterPro"/>
</dbReference>
<dbReference type="EMBL" id="UGTH01000001">
    <property type="protein sequence ID" value="SUB74358.1"/>
    <property type="molecule type" value="Genomic_DNA"/>
</dbReference>
<dbReference type="Gene3D" id="3.10.420.10">
    <property type="entry name" value="SecB-like"/>
    <property type="match status" value="1"/>
</dbReference>
<organism evidence="2 3">
    <name type="scientific">Peptoniphilus indolicus</name>
    <dbReference type="NCBI Taxonomy" id="33030"/>
    <lineage>
        <taxon>Bacteria</taxon>
        <taxon>Bacillati</taxon>
        <taxon>Bacillota</taxon>
        <taxon>Tissierellia</taxon>
        <taxon>Tissierellales</taxon>
        <taxon>Peptoniphilaceae</taxon>
        <taxon>Peptoniphilus</taxon>
    </lineage>
</organism>
<sequence length="144" mass="16669">MEKKNIDGIINFEDYRVLEVSYKLNKEFYPEDAINIKFDLGHGYQISDDQMLVQYGVKVFENAEKQNFPFEIKVIIEGLFTTKDSNVDFEKFLPNALAILFPYIRSIVSTYTAVANIAPLNLPTINTIQYLEDSKDKGEHLEDF</sequence>
<dbReference type="AlphaFoldDB" id="A0A379D8Q1"/>
<dbReference type="InterPro" id="IPR035958">
    <property type="entry name" value="SecB-like_sf"/>
</dbReference>
<dbReference type="GO" id="GO:0051262">
    <property type="term" value="P:protein tetramerization"/>
    <property type="evidence" value="ECO:0007669"/>
    <property type="project" value="InterPro"/>
</dbReference>
<protein>
    <submittedName>
        <fullName evidence="2">Protein-export chaperone SecB</fullName>
    </submittedName>
</protein>
<dbReference type="RefSeq" id="WP_004822440.1">
    <property type="nucleotide sequence ID" value="NZ_UGTH01000001.1"/>
</dbReference>
<name>A0A379D8Q1_9FIRM</name>
<accession>A0A379D8Q1</accession>
<dbReference type="InterPro" id="IPR003708">
    <property type="entry name" value="SecB"/>
</dbReference>
<comment type="similarity">
    <text evidence="1">Belongs to the SecB family.</text>
</comment>
<dbReference type="SUPFAM" id="SSF54611">
    <property type="entry name" value="SecB-like"/>
    <property type="match status" value="1"/>
</dbReference>